<reference evidence="2 3" key="1">
    <citation type="submission" date="2014-10" db="EMBL/GenBank/DDBJ databases">
        <title>Draft genome sequence of Actinoplanes utahensis NRRL 12052.</title>
        <authorList>
            <person name="Velasco-Bucheli B."/>
            <person name="del Cerro C."/>
            <person name="Hormigo D."/>
            <person name="Garcia J.L."/>
            <person name="Acebal C."/>
            <person name="Arroyo M."/>
            <person name="de la Mata I."/>
        </authorList>
    </citation>
    <scope>NUCLEOTIDE SEQUENCE [LARGE SCALE GENOMIC DNA]</scope>
    <source>
        <strain evidence="2 3">NRRL 12052</strain>
    </source>
</reference>
<dbReference type="InterPro" id="IPR050744">
    <property type="entry name" value="AI-2_Isomerase_LsrG"/>
</dbReference>
<dbReference type="SUPFAM" id="SSF54909">
    <property type="entry name" value="Dimeric alpha+beta barrel"/>
    <property type="match status" value="1"/>
</dbReference>
<dbReference type="InterPro" id="IPR007138">
    <property type="entry name" value="ABM_dom"/>
</dbReference>
<dbReference type="Gene3D" id="3.30.70.100">
    <property type="match status" value="1"/>
</dbReference>
<protein>
    <recommendedName>
        <fullName evidence="1">ABM domain-containing protein</fullName>
    </recommendedName>
</protein>
<proteinExistence type="predicted"/>
<dbReference type="PANTHER" id="PTHR33336">
    <property type="entry name" value="QUINOL MONOOXYGENASE YGIN-RELATED"/>
    <property type="match status" value="1"/>
</dbReference>
<gene>
    <name evidence="2" type="ORF">MB27_34055</name>
</gene>
<dbReference type="OrthoDB" id="3695636at2"/>
<dbReference type="PROSITE" id="PS51725">
    <property type="entry name" value="ABM"/>
    <property type="match status" value="1"/>
</dbReference>
<accession>A0A0A6UGV0</accession>
<dbReference type="InterPro" id="IPR011008">
    <property type="entry name" value="Dimeric_a/b-barrel"/>
</dbReference>
<evidence type="ECO:0000259" key="1">
    <source>
        <dbReference type="PROSITE" id="PS51725"/>
    </source>
</evidence>
<dbReference type="RefSeq" id="WP_043531684.1">
    <property type="nucleotide sequence ID" value="NZ_BAABKU010000043.1"/>
</dbReference>
<dbReference type="AlphaFoldDB" id="A0A0A6UGV0"/>
<sequence length="101" mass="11216">MPENLTVIAHLRAKPGQETALRDALTALVEPTLREPGCIAYDLHVAVDEAGSFHFHEVWRGPDEHAANLQRPHLRAFLAQADDLLDGDIHVNLLRRLAPVT</sequence>
<comment type="caution">
    <text evidence="2">The sequence shown here is derived from an EMBL/GenBank/DDBJ whole genome shotgun (WGS) entry which is preliminary data.</text>
</comment>
<evidence type="ECO:0000313" key="2">
    <source>
        <dbReference type="EMBL" id="KHD73554.1"/>
    </source>
</evidence>
<dbReference type="EMBL" id="JRTT01000130">
    <property type="protein sequence ID" value="KHD73554.1"/>
    <property type="molecule type" value="Genomic_DNA"/>
</dbReference>
<dbReference type="Proteomes" id="UP000054537">
    <property type="component" value="Unassembled WGS sequence"/>
</dbReference>
<dbReference type="Pfam" id="PF03992">
    <property type="entry name" value="ABM"/>
    <property type="match status" value="1"/>
</dbReference>
<keyword evidence="3" id="KW-1185">Reference proteome</keyword>
<dbReference type="eggNOG" id="COG1359">
    <property type="taxonomic scope" value="Bacteria"/>
</dbReference>
<name>A0A0A6UGV0_ACTUT</name>
<feature type="domain" description="ABM" evidence="1">
    <location>
        <begin position="5"/>
        <end position="94"/>
    </location>
</feature>
<organism evidence="2 3">
    <name type="scientific">Actinoplanes utahensis</name>
    <dbReference type="NCBI Taxonomy" id="1869"/>
    <lineage>
        <taxon>Bacteria</taxon>
        <taxon>Bacillati</taxon>
        <taxon>Actinomycetota</taxon>
        <taxon>Actinomycetes</taxon>
        <taxon>Micromonosporales</taxon>
        <taxon>Micromonosporaceae</taxon>
        <taxon>Actinoplanes</taxon>
    </lineage>
</organism>
<dbReference type="PANTHER" id="PTHR33336:SF3">
    <property type="entry name" value="ABM DOMAIN-CONTAINING PROTEIN"/>
    <property type="match status" value="1"/>
</dbReference>
<evidence type="ECO:0000313" key="3">
    <source>
        <dbReference type="Proteomes" id="UP000054537"/>
    </source>
</evidence>
<dbReference type="GO" id="GO:0003824">
    <property type="term" value="F:catalytic activity"/>
    <property type="evidence" value="ECO:0007669"/>
    <property type="project" value="TreeGrafter"/>
</dbReference>